<dbReference type="SUPFAM" id="SSF50182">
    <property type="entry name" value="Sm-like ribonucleoproteins"/>
    <property type="match status" value="1"/>
</dbReference>
<dbReference type="Proteomes" id="UP000179467">
    <property type="component" value="Unassembled WGS sequence"/>
</dbReference>
<dbReference type="GO" id="GO:0005886">
    <property type="term" value="C:plasma membrane"/>
    <property type="evidence" value="ECO:0007669"/>
    <property type="project" value="UniProtKB-SubCell"/>
</dbReference>
<feature type="domain" description="Mechanosensitive ion channel transmembrane helices 2/3" evidence="9">
    <location>
        <begin position="160"/>
        <end position="199"/>
    </location>
</feature>
<evidence type="ECO:0000256" key="2">
    <source>
        <dbReference type="ARBA" id="ARBA00008017"/>
    </source>
</evidence>
<feature type="transmembrane region" description="Helical" evidence="7">
    <location>
        <begin position="149"/>
        <end position="172"/>
    </location>
</feature>
<dbReference type="Pfam" id="PF00924">
    <property type="entry name" value="MS_channel_2nd"/>
    <property type="match status" value="1"/>
</dbReference>
<dbReference type="RefSeq" id="WP_070932864.1">
    <property type="nucleotide sequence ID" value="NZ_MIPT01000001.1"/>
</dbReference>
<evidence type="ECO:0000313" key="10">
    <source>
        <dbReference type="EMBL" id="OHT19063.1"/>
    </source>
</evidence>
<organism evidence="10 11">
    <name type="scientific">Edaphosphingomonas haloaromaticamans</name>
    <dbReference type="NCBI Taxonomy" id="653954"/>
    <lineage>
        <taxon>Bacteria</taxon>
        <taxon>Pseudomonadati</taxon>
        <taxon>Pseudomonadota</taxon>
        <taxon>Alphaproteobacteria</taxon>
        <taxon>Sphingomonadales</taxon>
        <taxon>Rhizorhabdaceae</taxon>
        <taxon>Edaphosphingomonas</taxon>
    </lineage>
</organism>
<dbReference type="InterPro" id="IPR011066">
    <property type="entry name" value="MscS_channel_C_sf"/>
</dbReference>
<keyword evidence="3" id="KW-1003">Cell membrane</keyword>
<dbReference type="InterPro" id="IPR011014">
    <property type="entry name" value="MscS_channel_TM-2"/>
</dbReference>
<dbReference type="InterPro" id="IPR010920">
    <property type="entry name" value="LSM_dom_sf"/>
</dbReference>
<evidence type="ECO:0000313" key="11">
    <source>
        <dbReference type="Proteomes" id="UP000179467"/>
    </source>
</evidence>
<dbReference type="Gene3D" id="1.10.287.1260">
    <property type="match status" value="1"/>
</dbReference>
<feature type="domain" description="Mechanosensitive ion channel MscS" evidence="8">
    <location>
        <begin position="201"/>
        <end position="267"/>
    </location>
</feature>
<evidence type="ECO:0000256" key="6">
    <source>
        <dbReference type="ARBA" id="ARBA00023136"/>
    </source>
</evidence>
<protein>
    <submittedName>
        <fullName evidence="10">Small-conductance mechanosensitive channel</fullName>
    </submittedName>
</protein>
<dbReference type="SUPFAM" id="SSF82861">
    <property type="entry name" value="Mechanosensitive channel protein MscS (YggB), transmembrane region"/>
    <property type="match status" value="1"/>
</dbReference>
<dbReference type="GO" id="GO:0008381">
    <property type="term" value="F:mechanosensitive monoatomic ion channel activity"/>
    <property type="evidence" value="ECO:0007669"/>
    <property type="project" value="UniProtKB-ARBA"/>
</dbReference>
<evidence type="ECO:0000259" key="9">
    <source>
        <dbReference type="Pfam" id="PF21088"/>
    </source>
</evidence>
<evidence type="ECO:0000259" key="8">
    <source>
        <dbReference type="Pfam" id="PF00924"/>
    </source>
</evidence>
<feature type="transmembrane region" description="Helical" evidence="7">
    <location>
        <begin position="184"/>
        <end position="213"/>
    </location>
</feature>
<keyword evidence="5 7" id="KW-1133">Transmembrane helix</keyword>
<evidence type="ECO:0000256" key="3">
    <source>
        <dbReference type="ARBA" id="ARBA00022475"/>
    </source>
</evidence>
<feature type="transmembrane region" description="Helical" evidence="7">
    <location>
        <begin position="114"/>
        <end position="137"/>
    </location>
</feature>
<evidence type="ECO:0000256" key="1">
    <source>
        <dbReference type="ARBA" id="ARBA00004651"/>
    </source>
</evidence>
<dbReference type="EMBL" id="MIPT01000001">
    <property type="protein sequence ID" value="OHT19063.1"/>
    <property type="molecule type" value="Genomic_DNA"/>
</dbReference>
<dbReference type="AlphaFoldDB" id="A0A1S1HCL9"/>
<sequence length="391" mass="41996">MTTASNSTAPWPAGGEPFDAQIHRLWTDSLAWTTQHGLQIIAAGIGAAIIVLLLVALKRFGLRLCRNHTNRNEWPFIIGQALGKTRLWFMVAVAAQLVATYADAPVYLGRTIAFFFTVASVLQVAVWARVLILGLIAHRAGGAANASSLGSAMGIIRLLVTIAVFAIAAIVILDNLGVNVTGLIAGLGIGGIAIGLAAQGIFQDLFAALSILFDKPFQRGEGISYDTTSGSVEAIGLKSTRIRSATGEEIVISNANLLNKELRNFTRLKRRRMIHRFGVIYQTAPDVLASIPAKVRAIVEAEPKTEFLRCGMVGLGASSLDFELQYDIRSTDYEEVFATNHRVLIAILTQFNAEGVDFAYPTQTTFTAAPDGRMVMPYPEPAGHDTSPAAT</sequence>
<dbReference type="InterPro" id="IPR023408">
    <property type="entry name" value="MscS_beta-dom_sf"/>
</dbReference>
<dbReference type="OrthoDB" id="9809206at2"/>
<accession>A0A1S1HCL9</accession>
<comment type="similarity">
    <text evidence="2">Belongs to the MscS (TC 1.A.23) family.</text>
</comment>
<evidence type="ECO:0000256" key="4">
    <source>
        <dbReference type="ARBA" id="ARBA00022692"/>
    </source>
</evidence>
<dbReference type="Gene3D" id="3.30.70.100">
    <property type="match status" value="1"/>
</dbReference>
<comment type="subcellular location">
    <subcellularLocation>
        <location evidence="1">Cell membrane</location>
        <topology evidence="1">Multi-pass membrane protein</topology>
    </subcellularLocation>
</comment>
<proteinExistence type="inferred from homology"/>
<dbReference type="SUPFAM" id="SSF82689">
    <property type="entry name" value="Mechanosensitive channel protein MscS (YggB), C-terminal domain"/>
    <property type="match status" value="1"/>
</dbReference>
<comment type="caution">
    <text evidence="10">The sequence shown here is derived from an EMBL/GenBank/DDBJ whole genome shotgun (WGS) entry which is preliminary data.</text>
</comment>
<keyword evidence="4 7" id="KW-0812">Transmembrane</keyword>
<reference evidence="10 11" key="1">
    <citation type="submission" date="2016-09" db="EMBL/GenBank/DDBJ databases">
        <title>Metabolic pathway, cell adaptation mechanisms and a novel monoxygenase revealed through proteogenomic-transcription analysis of a Sphingomonas haloaromaticamans strain degrading the fungicide ortho-phenylphenol.</title>
        <authorList>
            <person name="Perruchon C."/>
            <person name="Papadopoulou E.S."/>
            <person name="Rousidou C."/>
            <person name="Vasileiadis S."/>
            <person name="Tanou G."/>
            <person name="Amoutzias G."/>
            <person name="Molassiotis A."/>
            <person name="Karpouzas D.G."/>
        </authorList>
    </citation>
    <scope>NUCLEOTIDE SEQUENCE [LARGE SCALE GENOMIC DNA]</scope>
    <source>
        <strain evidence="10 11">P3</strain>
    </source>
</reference>
<keyword evidence="6 7" id="KW-0472">Membrane</keyword>
<feature type="transmembrane region" description="Helical" evidence="7">
    <location>
        <begin position="36"/>
        <end position="57"/>
    </location>
</feature>
<dbReference type="InterPro" id="IPR006685">
    <property type="entry name" value="MscS_channel_2nd"/>
</dbReference>
<gene>
    <name evidence="10" type="primary">mscS</name>
    <name evidence="10" type="ORF">BHE75_01045</name>
</gene>
<evidence type="ECO:0000256" key="5">
    <source>
        <dbReference type="ARBA" id="ARBA00022989"/>
    </source>
</evidence>
<dbReference type="InterPro" id="IPR049142">
    <property type="entry name" value="MS_channel_1st"/>
</dbReference>
<name>A0A1S1HCL9_9SPHN</name>
<dbReference type="PANTHER" id="PTHR30566:SF25">
    <property type="entry name" value="INNER MEMBRANE PROTEIN"/>
    <property type="match status" value="1"/>
</dbReference>
<dbReference type="Gene3D" id="2.30.30.60">
    <property type="match status" value="1"/>
</dbReference>
<keyword evidence="11" id="KW-1185">Reference proteome</keyword>
<evidence type="ECO:0000256" key="7">
    <source>
        <dbReference type="SAM" id="Phobius"/>
    </source>
</evidence>
<dbReference type="Pfam" id="PF21088">
    <property type="entry name" value="MS_channel_1st"/>
    <property type="match status" value="1"/>
</dbReference>
<dbReference type="PANTHER" id="PTHR30566">
    <property type="entry name" value="YNAI-RELATED MECHANOSENSITIVE ION CHANNEL"/>
    <property type="match status" value="1"/>
</dbReference>